<dbReference type="Gene3D" id="3.10.20.860">
    <property type="match status" value="1"/>
</dbReference>
<organism evidence="1">
    <name type="scientific">marine sediment metagenome</name>
    <dbReference type="NCBI Taxonomy" id="412755"/>
    <lineage>
        <taxon>unclassified sequences</taxon>
        <taxon>metagenomes</taxon>
        <taxon>ecological metagenomes</taxon>
    </lineage>
</organism>
<proteinExistence type="predicted"/>
<dbReference type="InterPro" id="IPR022453">
    <property type="entry name" value="Znf_MqsA-type"/>
</dbReference>
<dbReference type="NCBIfam" id="TIGR03831">
    <property type="entry name" value="YgiT_finger"/>
    <property type="match status" value="1"/>
</dbReference>
<dbReference type="AlphaFoldDB" id="X0Z449"/>
<protein>
    <recommendedName>
        <fullName evidence="2">YgiT-type zinc finger domain-containing protein</fullName>
    </recommendedName>
</protein>
<comment type="caution">
    <text evidence="1">The sequence shown here is derived from an EMBL/GenBank/DDBJ whole genome shotgun (WGS) entry which is preliminary data.</text>
</comment>
<name>X0Z449_9ZZZZ</name>
<reference evidence="1" key="1">
    <citation type="journal article" date="2014" name="Front. Microbiol.">
        <title>High frequency of phylogenetically diverse reductive dehalogenase-homologous genes in deep subseafloor sedimentary metagenomes.</title>
        <authorList>
            <person name="Kawai M."/>
            <person name="Futagami T."/>
            <person name="Toyoda A."/>
            <person name="Takaki Y."/>
            <person name="Nishi S."/>
            <person name="Hori S."/>
            <person name="Arai W."/>
            <person name="Tsubouchi T."/>
            <person name="Morono Y."/>
            <person name="Uchiyama I."/>
            <person name="Ito T."/>
            <person name="Fujiyama A."/>
            <person name="Inagaki F."/>
            <person name="Takami H."/>
        </authorList>
    </citation>
    <scope>NUCLEOTIDE SEQUENCE</scope>
    <source>
        <strain evidence="1">Expedition CK06-06</strain>
    </source>
</reference>
<evidence type="ECO:0000313" key="1">
    <source>
        <dbReference type="EMBL" id="GAG55203.1"/>
    </source>
</evidence>
<gene>
    <name evidence="1" type="ORF">S01H4_13439</name>
</gene>
<evidence type="ECO:0008006" key="2">
    <source>
        <dbReference type="Google" id="ProtNLM"/>
    </source>
</evidence>
<sequence length="78" mass="8576">MDHCAVCGGELEKKRVTYTKEEGGHLVAIGGVPAEVCRTCGEEYFAPEVVDELHRIIEARAWTETLEVPYARLRASAG</sequence>
<dbReference type="EMBL" id="BART01005921">
    <property type="protein sequence ID" value="GAG55203.1"/>
    <property type="molecule type" value="Genomic_DNA"/>
</dbReference>
<accession>X0Z449</accession>
<dbReference type="CDD" id="cd12870">
    <property type="entry name" value="MqsA"/>
    <property type="match status" value="1"/>
</dbReference>